<evidence type="ECO:0000256" key="2">
    <source>
        <dbReference type="ARBA" id="ARBA00007168"/>
    </source>
</evidence>
<name>A0ABQ9XQA3_9EUKA</name>
<keyword evidence="3 7" id="KW-0812">Transmembrane</keyword>
<feature type="transmembrane region" description="Helical" evidence="7">
    <location>
        <begin position="200"/>
        <end position="221"/>
    </location>
</feature>
<comment type="caution">
    <text evidence="9">The sequence shown here is derived from an EMBL/GenBank/DDBJ whole genome shotgun (WGS) entry which is preliminary data.</text>
</comment>
<dbReference type="Proteomes" id="UP001281761">
    <property type="component" value="Unassembled WGS sequence"/>
</dbReference>
<feature type="compositionally biased region" description="Basic and acidic residues" evidence="8">
    <location>
        <begin position="627"/>
        <end position="643"/>
    </location>
</feature>
<accession>A0ABQ9XQA3</accession>
<feature type="region of interest" description="Disordered" evidence="8">
    <location>
        <begin position="623"/>
        <end position="666"/>
    </location>
</feature>
<dbReference type="InterPro" id="IPR007603">
    <property type="entry name" value="Choline_transptr-like"/>
</dbReference>
<keyword evidence="4 7" id="KW-1133">Transmembrane helix</keyword>
<evidence type="ECO:0000256" key="4">
    <source>
        <dbReference type="ARBA" id="ARBA00022989"/>
    </source>
</evidence>
<dbReference type="EMBL" id="JARBJD010000090">
    <property type="protein sequence ID" value="KAK2953508.1"/>
    <property type="molecule type" value="Genomic_DNA"/>
</dbReference>
<proteinExistence type="inferred from homology"/>
<evidence type="ECO:0000256" key="5">
    <source>
        <dbReference type="ARBA" id="ARBA00023136"/>
    </source>
</evidence>
<feature type="transmembrane region" description="Helical" evidence="7">
    <location>
        <begin position="521"/>
        <end position="544"/>
    </location>
</feature>
<keyword evidence="5 7" id="KW-0472">Membrane</keyword>
<comment type="subcellular location">
    <subcellularLocation>
        <location evidence="7">Cell membrane</location>
        <topology evidence="7">Multi-pass membrane protein</topology>
    </subcellularLocation>
    <subcellularLocation>
        <location evidence="1">Membrane</location>
        <topology evidence="1">Multi-pass membrane protein</topology>
    </subcellularLocation>
</comment>
<organism evidence="9 10">
    <name type="scientific">Blattamonas nauphoetae</name>
    <dbReference type="NCBI Taxonomy" id="2049346"/>
    <lineage>
        <taxon>Eukaryota</taxon>
        <taxon>Metamonada</taxon>
        <taxon>Preaxostyla</taxon>
        <taxon>Oxymonadida</taxon>
        <taxon>Blattamonas</taxon>
    </lineage>
</organism>
<dbReference type="PANTHER" id="PTHR12385">
    <property type="entry name" value="CHOLINE TRANSPORTER-LIKE (SLC FAMILY 44)"/>
    <property type="match status" value="1"/>
</dbReference>
<evidence type="ECO:0000256" key="3">
    <source>
        <dbReference type="ARBA" id="ARBA00022692"/>
    </source>
</evidence>
<feature type="transmembrane region" description="Helical" evidence="7">
    <location>
        <begin position="228"/>
        <end position="253"/>
    </location>
</feature>
<keyword evidence="6" id="KW-0325">Glycoprotein</keyword>
<dbReference type="PANTHER" id="PTHR12385:SF14">
    <property type="entry name" value="CHOLINE TRANSPORTER-LIKE 2"/>
    <property type="match status" value="1"/>
</dbReference>
<evidence type="ECO:0000256" key="7">
    <source>
        <dbReference type="RuleBase" id="RU368066"/>
    </source>
</evidence>
<keyword evidence="10" id="KW-1185">Reference proteome</keyword>
<evidence type="ECO:0000256" key="1">
    <source>
        <dbReference type="ARBA" id="ARBA00004141"/>
    </source>
</evidence>
<evidence type="ECO:0000256" key="6">
    <source>
        <dbReference type="ARBA" id="ARBA00023180"/>
    </source>
</evidence>
<feature type="transmembrane region" description="Helical" evidence="7">
    <location>
        <begin position="564"/>
        <end position="585"/>
    </location>
</feature>
<evidence type="ECO:0000256" key="8">
    <source>
        <dbReference type="SAM" id="MobiDB-lite"/>
    </source>
</evidence>
<dbReference type="Pfam" id="PF04515">
    <property type="entry name" value="Choline_transpo"/>
    <property type="match status" value="1"/>
</dbReference>
<comment type="similarity">
    <text evidence="2 7">Belongs to the CTL (choline transporter-like) family.</text>
</comment>
<protein>
    <recommendedName>
        <fullName evidence="7">Choline transporter-like protein</fullName>
    </recommendedName>
</protein>
<evidence type="ECO:0000313" key="10">
    <source>
        <dbReference type="Proteomes" id="UP001281761"/>
    </source>
</evidence>
<feature type="transmembrane region" description="Helical" evidence="7">
    <location>
        <begin position="273"/>
        <end position="298"/>
    </location>
</feature>
<feature type="transmembrane region" description="Helical" evidence="7">
    <location>
        <begin position="414"/>
        <end position="439"/>
    </location>
</feature>
<feature type="transmembrane region" description="Helical" evidence="7">
    <location>
        <begin position="319"/>
        <end position="347"/>
    </location>
</feature>
<reference evidence="9 10" key="1">
    <citation type="journal article" date="2022" name="bioRxiv">
        <title>Genomics of Preaxostyla Flagellates Illuminates Evolutionary Transitions and the Path Towards Mitochondrial Loss.</title>
        <authorList>
            <person name="Novak L.V.F."/>
            <person name="Treitli S.C."/>
            <person name="Pyrih J."/>
            <person name="Halakuc P."/>
            <person name="Pipaliya S.V."/>
            <person name="Vacek V."/>
            <person name="Brzon O."/>
            <person name="Soukal P."/>
            <person name="Eme L."/>
            <person name="Dacks J.B."/>
            <person name="Karnkowska A."/>
            <person name="Elias M."/>
            <person name="Hampl V."/>
        </authorList>
    </citation>
    <scope>NUCLEOTIDE SEQUENCE [LARGE SCALE GENOMIC DNA]</scope>
    <source>
        <strain evidence="9">NAU3</strain>
        <tissue evidence="9">Gut</tissue>
    </source>
</reference>
<feature type="transmembrane region" description="Helical" evidence="7">
    <location>
        <begin position="359"/>
        <end position="378"/>
    </location>
</feature>
<gene>
    <name evidence="9" type="ORF">BLNAU_11508</name>
</gene>
<feature type="transmembrane region" description="Helical" evidence="7">
    <location>
        <begin position="36"/>
        <end position="57"/>
    </location>
</feature>
<comment type="function">
    <text evidence="7">Choline transporter.</text>
</comment>
<sequence length="666" mass="74673">MTDQGDPNLHEEYNEDLPYIDGKVDFRQHHGCCRDFYCLILFFAAIGGAIALFVIGFSKDQAHYLYAPINSKSEFCGRKENTTRATYDNTNFPNLISGLAIRLNFNLSDPLNTTIEAEKCEICVKDCPAAETCVCSNGTITPDSNLVSCATLPNETACIYVPFKTISVLDRCIPSGEGVLPEIAGMENMFTSAMSDLRNGWWLILVAAGVCLVLSFLWVCCVSCCGKCIVWSTLVLGTLVLLAIGGFALYYGIKRNKEADAWTSTKNPDETSAIVFMVIGGILLLAALILLFIMCGLHRSINLAFALIKEGASVLKSQMCMVFVPIVYIVLFVVGAVLVVVALVYYVSSRTEIAKGSRYVQWDVVTVLCIVLLILLFFWNIYFFLGMKTATVAGSTASWYFAYDKKDDTPRFPIARSVMILVCHHLGSVAVGSFLIAFIQTLRTILLYLEKKMKESTHTAARYVLACLQCCLKCWKCILQYITERAYIWMGISGSGFFRSARDAIALLLRHPATTFILDGVTTFIVTFGSLVVTALSVFVMVLIMRPDFFSDSFEVKIPIYHWWLIAVISGIVSFVFSTIILGVYDTMIDTVFLCYLKDEEIADHKGALYTIYARPQLKKHMNRAARRGDKRRERIERIRKEKEEEDEEDRKWNKGGDDDGEEEME</sequence>
<evidence type="ECO:0000313" key="9">
    <source>
        <dbReference type="EMBL" id="KAK2953508.1"/>
    </source>
</evidence>